<organism evidence="2 3">
    <name type="scientific">Xylophilus rhododendri</name>
    <dbReference type="NCBI Taxonomy" id="2697032"/>
    <lineage>
        <taxon>Bacteria</taxon>
        <taxon>Pseudomonadati</taxon>
        <taxon>Pseudomonadota</taxon>
        <taxon>Betaproteobacteria</taxon>
        <taxon>Burkholderiales</taxon>
        <taxon>Xylophilus</taxon>
    </lineage>
</organism>
<evidence type="ECO:0000313" key="2">
    <source>
        <dbReference type="EMBL" id="QHI98730.1"/>
    </source>
</evidence>
<sequence length="115" mass="12771">MSGGDWLDTALDLLTMVGLGVITLLSRSFFMLPEREWRLPSLLQRGLRYAPLAALAAVVAPELLMRDGHFLTTWADARLPAAAVGMAVYFWRRSILFTIVAGMLVYLPLHIGLGW</sequence>
<evidence type="ECO:0000256" key="1">
    <source>
        <dbReference type="SAM" id="Phobius"/>
    </source>
</evidence>
<dbReference type="InterPro" id="IPR008407">
    <property type="entry name" value="Brnchd-chn_aa_trnsp_AzlD"/>
</dbReference>
<dbReference type="Proteomes" id="UP000464787">
    <property type="component" value="Chromosome"/>
</dbReference>
<dbReference type="Pfam" id="PF05437">
    <property type="entry name" value="AzlD"/>
    <property type="match status" value="1"/>
</dbReference>
<name>A0A857J457_9BURK</name>
<dbReference type="EMBL" id="CP047650">
    <property type="protein sequence ID" value="QHI98730.1"/>
    <property type="molecule type" value="Genomic_DNA"/>
</dbReference>
<keyword evidence="1" id="KW-0812">Transmembrane</keyword>
<feature type="transmembrane region" description="Helical" evidence="1">
    <location>
        <begin position="95"/>
        <end position="113"/>
    </location>
</feature>
<keyword evidence="1" id="KW-1133">Transmembrane helix</keyword>
<dbReference type="RefSeq" id="WP_160552247.1">
    <property type="nucleotide sequence ID" value="NZ_CP047650.1"/>
</dbReference>
<reference evidence="2 3" key="1">
    <citation type="submission" date="2020-01" db="EMBL/GenBank/DDBJ databases">
        <title>Genome sequencing of strain KACC 21265.</title>
        <authorList>
            <person name="Heo J."/>
            <person name="Kim S.-J."/>
            <person name="Kim J.-S."/>
            <person name="Hong S.-B."/>
            <person name="Kwon S.-W."/>
        </authorList>
    </citation>
    <scope>NUCLEOTIDE SEQUENCE [LARGE SCALE GENOMIC DNA]</scope>
    <source>
        <strain evidence="2 3">KACC 21265</strain>
    </source>
</reference>
<gene>
    <name evidence="2" type="ORF">GT347_12445</name>
</gene>
<protein>
    <submittedName>
        <fullName evidence="2">AzlD domain-containing protein</fullName>
    </submittedName>
</protein>
<keyword evidence="3" id="KW-1185">Reference proteome</keyword>
<dbReference type="KEGG" id="xyk:GT347_12445"/>
<feature type="transmembrane region" description="Helical" evidence="1">
    <location>
        <begin position="6"/>
        <end position="25"/>
    </location>
</feature>
<accession>A0A857J457</accession>
<dbReference type="AlphaFoldDB" id="A0A857J457"/>
<keyword evidence="1" id="KW-0472">Membrane</keyword>
<evidence type="ECO:0000313" key="3">
    <source>
        <dbReference type="Proteomes" id="UP000464787"/>
    </source>
</evidence>
<proteinExistence type="predicted"/>